<dbReference type="EMBL" id="JAERUA010000022">
    <property type="protein sequence ID" value="KAI1884512.1"/>
    <property type="molecule type" value="Genomic_DNA"/>
</dbReference>
<dbReference type="InterPro" id="IPR036116">
    <property type="entry name" value="FN3_sf"/>
</dbReference>
<evidence type="ECO:0000256" key="11">
    <source>
        <dbReference type="ARBA" id="ARBA00026094"/>
    </source>
</evidence>
<evidence type="ECO:0000256" key="16">
    <source>
        <dbReference type="SAM" id="SignalP"/>
    </source>
</evidence>
<protein>
    <recommendedName>
        <fullName evidence="3">Interleukin-2 receptor subunit beta</fullName>
    </recommendedName>
    <alternativeName>
        <fullName evidence="13">High affinity IL-2 receptor subunit beta</fullName>
    </alternativeName>
    <alternativeName>
        <fullName evidence="12">p70-75</fullName>
    </alternativeName>
</protein>
<comment type="function">
    <text evidence="14">Receptor for interleukin-2. This beta subunit is involved in receptor mediated endocytosis and transduces the mitogenic signals of IL2. Probably in association with IL15RA, involved in the stimulation of neutrophil phagocytosis by IL15.</text>
</comment>
<evidence type="ECO:0000256" key="5">
    <source>
        <dbReference type="ARBA" id="ARBA00022729"/>
    </source>
</evidence>
<evidence type="ECO:0000256" key="14">
    <source>
        <dbReference type="ARBA" id="ARBA00045664"/>
    </source>
</evidence>
<keyword evidence="8" id="KW-1015">Disulfide bond</keyword>
<feature type="chain" id="PRO_5035724105" description="Interleukin-2 receptor subunit beta" evidence="16">
    <location>
        <begin position="20"/>
        <end position="558"/>
    </location>
</feature>
<keyword evidence="19" id="KW-1185">Reference proteome</keyword>
<proteinExistence type="inferred from homology"/>
<keyword evidence="7" id="KW-0472">Membrane</keyword>
<evidence type="ECO:0000259" key="17">
    <source>
        <dbReference type="PROSITE" id="PS50853"/>
    </source>
</evidence>
<evidence type="ECO:0000313" key="19">
    <source>
        <dbReference type="Proteomes" id="UP000829720"/>
    </source>
</evidence>
<dbReference type="InterPro" id="IPR003961">
    <property type="entry name" value="FN3_dom"/>
</dbReference>
<dbReference type="OrthoDB" id="9419853at2759"/>
<feature type="region of interest" description="Disordered" evidence="15">
    <location>
        <begin position="430"/>
        <end position="470"/>
    </location>
</feature>
<evidence type="ECO:0000256" key="10">
    <source>
        <dbReference type="ARBA" id="ARBA00023180"/>
    </source>
</evidence>
<comment type="subunit">
    <text evidence="11">Non-covalent dimer of an alpha and a beta subunit. IL2R exists in 3 different forms: a high affinity dimer, an intermediate affinity monomer (beta subunit), and a low affinity monomer (alpha subunit). The high and intermediate affinity forms also associate with a gamma subunit. Interacts with SHB upon interleukin stimulation.</text>
</comment>
<dbReference type="InterPro" id="IPR040951">
    <property type="entry name" value="IL2RB_N1"/>
</dbReference>
<dbReference type="PANTHER" id="PTHR23037:SF22">
    <property type="entry name" value="CYTOKINE RECEPTOR COMMON SUBUNIT BETA"/>
    <property type="match status" value="1"/>
</dbReference>
<evidence type="ECO:0000256" key="3">
    <source>
        <dbReference type="ARBA" id="ARBA00016239"/>
    </source>
</evidence>
<keyword evidence="6" id="KW-1133">Transmembrane helix</keyword>
<evidence type="ECO:0000256" key="8">
    <source>
        <dbReference type="ARBA" id="ARBA00023157"/>
    </source>
</evidence>
<evidence type="ECO:0000256" key="7">
    <source>
        <dbReference type="ARBA" id="ARBA00023136"/>
    </source>
</evidence>
<dbReference type="SUPFAM" id="SSF49265">
    <property type="entry name" value="Fibronectin type III"/>
    <property type="match status" value="1"/>
</dbReference>
<comment type="caution">
    <text evidence="18">The sequence shown here is derived from an EMBL/GenBank/DDBJ whole genome shotgun (WGS) entry which is preliminary data.</text>
</comment>
<name>A0A8T3CLW3_9TELE</name>
<feature type="signal peptide" evidence="16">
    <location>
        <begin position="1"/>
        <end position="19"/>
    </location>
</feature>
<feature type="domain" description="Fibronectin type-III" evidence="17">
    <location>
        <begin position="155"/>
        <end position="258"/>
    </location>
</feature>
<evidence type="ECO:0000313" key="18">
    <source>
        <dbReference type="EMBL" id="KAI1884512.1"/>
    </source>
</evidence>
<evidence type="ECO:0000256" key="6">
    <source>
        <dbReference type="ARBA" id="ARBA00022989"/>
    </source>
</evidence>
<feature type="compositionally biased region" description="Basic and acidic residues" evidence="15">
    <location>
        <begin position="440"/>
        <end position="453"/>
    </location>
</feature>
<keyword evidence="9" id="KW-0675">Receptor</keyword>
<dbReference type="PROSITE" id="PS01355">
    <property type="entry name" value="HEMATOPO_REC_S_F1"/>
    <property type="match status" value="1"/>
</dbReference>
<evidence type="ECO:0000256" key="1">
    <source>
        <dbReference type="ARBA" id="ARBA00004479"/>
    </source>
</evidence>
<dbReference type="Gene3D" id="2.60.40.10">
    <property type="entry name" value="Immunoglobulins"/>
    <property type="match status" value="2"/>
</dbReference>
<evidence type="ECO:0000256" key="2">
    <source>
        <dbReference type="ARBA" id="ARBA00008280"/>
    </source>
</evidence>
<dbReference type="Pfam" id="PF18707">
    <property type="entry name" value="IL2RB_N1"/>
    <property type="match status" value="1"/>
</dbReference>
<dbReference type="Proteomes" id="UP000829720">
    <property type="component" value="Unassembled WGS sequence"/>
</dbReference>
<dbReference type="PROSITE" id="PS50853">
    <property type="entry name" value="FN3"/>
    <property type="match status" value="1"/>
</dbReference>
<reference evidence="18" key="1">
    <citation type="submission" date="2021-01" db="EMBL/GenBank/DDBJ databases">
        <authorList>
            <person name="Zahm M."/>
            <person name="Roques C."/>
            <person name="Cabau C."/>
            <person name="Klopp C."/>
            <person name="Donnadieu C."/>
            <person name="Jouanno E."/>
            <person name="Lampietro C."/>
            <person name="Louis A."/>
            <person name="Herpin A."/>
            <person name="Echchiki A."/>
            <person name="Berthelot C."/>
            <person name="Parey E."/>
            <person name="Roest-Crollius H."/>
            <person name="Braasch I."/>
            <person name="Postlethwait J."/>
            <person name="Bobe J."/>
            <person name="Montfort J."/>
            <person name="Bouchez O."/>
            <person name="Begum T."/>
            <person name="Mejri S."/>
            <person name="Adams A."/>
            <person name="Chen W.-J."/>
            <person name="Guiguen Y."/>
        </authorList>
    </citation>
    <scope>NUCLEOTIDE SEQUENCE</scope>
    <source>
        <tissue evidence="18">Blood</tissue>
    </source>
</reference>
<dbReference type="GO" id="GO:0009897">
    <property type="term" value="C:external side of plasma membrane"/>
    <property type="evidence" value="ECO:0007669"/>
    <property type="project" value="TreeGrafter"/>
</dbReference>
<evidence type="ECO:0000256" key="4">
    <source>
        <dbReference type="ARBA" id="ARBA00022692"/>
    </source>
</evidence>
<evidence type="ECO:0000256" key="12">
    <source>
        <dbReference type="ARBA" id="ARBA00031280"/>
    </source>
</evidence>
<dbReference type="GO" id="GO:0016064">
    <property type="term" value="P:immunoglobulin mediated immune response"/>
    <property type="evidence" value="ECO:0007669"/>
    <property type="project" value="TreeGrafter"/>
</dbReference>
<keyword evidence="4" id="KW-0812">Transmembrane</keyword>
<comment type="similarity">
    <text evidence="2">Belongs to the type I cytokine receptor family. Type 4 subfamily.</text>
</comment>
<dbReference type="InterPro" id="IPR003531">
    <property type="entry name" value="Hempt_rcpt_S_F1_CS"/>
</dbReference>
<gene>
    <name evidence="18" type="ORF">AGOR_G00227140</name>
</gene>
<sequence length="558" mass="61699">MEPAWVGSLLLLSVQAISCHPQPGLTCVNDYMKNLSCIWNSKGRYSGEQCVLTAKDKYGTKHVFALGVKGWGVNYITEYYNVSIRLYPNMTTITCFPFFLACRKDCVLKPLEGQDHNLTGCQLAFEQIAGFYYKLTITVKCNSSSIADELKNYQPAKNIKMHPPGKPVIANLSISWSLADLHSKFIQSYEFQLQLKHSHQLWQNSSTMNLMAMQMSVQLNEDHFEKGREYQARVRVKPSGNELIGEWSNWSPIASWETPIPVNSGLVAAAALLLLLITCRYSRTGRFYAVKLPHVPNPSTYFDALNSVHGGNFQKWVGPLFAPESFNVTRHDDISPVELFKANDITSLLYKDYPSNSGEPWECSEGSSCFSNMGYFYSKCPGSYSIEVCPVYFSYGPEEILPGEGEANEGPELDDFSIETDSSYEQLQDLQGGFPQLDPGCKEGKEDQETGGKEEEEEGEGDNGTGEMISLPPPAILPFSLPSQIPPSTVPVFPHLPSFPQLCLPMCVFDSGTANGCSDISGPLEGAPGRSSSVVIGPSNSGYMSVKEMQNTYCNKSI</sequence>
<accession>A0A8T3CLW3</accession>
<evidence type="ECO:0000256" key="13">
    <source>
        <dbReference type="ARBA" id="ARBA00032935"/>
    </source>
</evidence>
<comment type="subcellular location">
    <subcellularLocation>
        <location evidence="1">Membrane</location>
        <topology evidence="1">Single-pass type I membrane protein</topology>
    </subcellularLocation>
</comment>
<dbReference type="GO" id="GO:0004896">
    <property type="term" value="F:cytokine receptor activity"/>
    <property type="evidence" value="ECO:0007669"/>
    <property type="project" value="InterPro"/>
</dbReference>
<dbReference type="PANTHER" id="PTHR23037">
    <property type="entry name" value="CYTOKINE RECEPTOR"/>
    <property type="match status" value="1"/>
</dbReference>
<keyword evidence="5 16" id="KW-0732">Signal</keyword>
<organism evidence="18 19">
    <name type="scientific">Albula goreensis</name>
    <dbReference type="NCBI Taxonomy" id="1534307"/>
    <lineage>
        <taxon>Eukaryota</taxon>
        <taxon>Metazoa</taxon>
        <taxon>Chordata</taxon>
        <taxon>Craniata</taxon>
        <taxon>Vertebrata</taxon>
        <taxon>Euteleostomi</taxon>
        <taxon>Actinopterygii</taxon>
        <taxon>Neopterygii</taxon>
        <taxon>Teleostei</taxon>
        <taxon>Albuliformes</taxon>
        <taxon>Albulidae</taxon>
        <taxon>Albula</taxon>
    </lineage>
</organism>
<evidence type="ECO:0000256" key="9">
    <source>
        <dbReference type="ARBA" id="ARBA00023170"/>
    </source>
</evidence>
<dbReference type="InterPro" id="IPR013783">
    <property type="entry name" value="Ig-like_fold"/>
</dbReference>
<evidence type="ECO:0000256" key="15">
    <source>
        <dbReference type="SAM" id="MobiDB-lite"/>
    </source>
</evidence>
<dbReference type="AlphaFoldDB" id="A0A8T3CLW3"/>
<keyword evidence="10" id="KW-0325">Glycoprotein</keyword>